<gene>
    <name evidence="2" type="ORF">BaRGS_00003658</name>
</gene>
<accession>A0ABD0M052</accession>
<evidence type="ECO:0000313" key="3">
    <source>
        <dbReference type="Proteomes" id="UP001519460"/>
    </source>
</evidence>
<keyword evidence="3" id="KW-1185">Reference proteome</keyword>
<feature type="compositionally biased region" description="Low complexity" evidence="1">
    <location>
        <begin position="186"/>
        <end position="195"/>
    </location>
</feature>
<feature type="compositionally biased region" description="Low complexity" evidence="1">
    <location>
        <begin position="203"/>
        <end position="220"/>
    </location>
</feature>
<dbReference type="Proteomes" id="UP001519460">
    <property type="component" value="Unassembled WGS sequence"/>
</dbReference>
<reference evidence="2 3" key="1">
    <citation type="journal article" date="2023" name="Sci. Data">
        <title>Genome assembly of the Korean intertidal mud-creeper Batillaria attramentaria.</title>
        <authorList>
            <person name="Patra A.K."/>
            <person name="Ho P.T."/>
            <person name="Jun S."/>
            <person name="Lee S.J."/>
            <person name="Kim Y."/>
            <person name="Won Y.J."/>
        </authorList>
    </citation>
    <scope>NUCLEOTIDE SEQUENCE [LARGE SCALE GENOMIC DNA]</scope>
    <source>
        <strain evidence="2">Wonlab-2016</strain>
    </source>
</reference>
<sequence>MTARFEVFEDKFEGEKVAMSRTRFICLLLFFFLPTLASAVEPWAFLEFPTLFGDTITIRDGSNLTLPFRISVTGSPPDLVLSVYLTNVNEADDGMWRLELTNDAGTGQADFRLYAPPGVEVSQDMASNQSADLYMEVLDEAVRTVEAPPRPCQRRRLHSRPPQAAAPPSETKDPHPDRNPNLWYISSSIEGLSSSNKHKTKNAAENVAEASSSAADIASSDGYLTPRPLRNRTEDAAGGATTMLPRSDTGLPADYLTPASRQQGAEATYPENVALLPMRSETSPGASSLTPLSLPEETKNINITAVET</sequence>
<evidence type="ECO:0000256" key="1">
    <source>
        <dbReference type="SAM" id="MobiDB-lite"/>
    </source>
</evidence>
<evidence type="ECO:0000313" key="2">
    <source>
        <dbReference type="EMBL" id="KAK7505088.1"/>
    </source>
</evidence>
<dbReference type="AlphaFoldDB" id="A0ABD0M052"/>
<name>A0ABD0M052_9CAEN</name>
<comment type="caution">
    <text evidence="2">The sequence shown here is derived from an EMBL/GenBank/DDBJ whole genome shotgun (WGS) entry which is preliminary data.</text>
</comment>
<proteinExistence type="predicted"/>
<feature type="compositionally biased region" description="Polar residues" evidence="1">
    <location>
        <begin position="280"/>
        <end position="291"/>
    </location>
</feature>
<dbReference type="EMBL" id="JACVVK020000012">
    <property type="protein sequence ID" value="KAK7505088.1"/>
    <property type="molecule type" value="Genomic_DNA"/>
</dbReference>
<protein>
    <submittedName>
        <fullName evidence="2">Uncharacterized protein</fullName>
    </submittedName>
</protein>
<feature type="region of interest" description="Disordered" evidence="1">
    <location>
        <begin position="145"/>
        <end position="308"/>
    </location>
</feature>
<organism evidence="2 3">
    <name type="scientific">Batillaria attramentaria</name>
    <dbReference type="NCBI Taxonomy" id="370345"/>
    <lineage>
        <taxon>Eukaryota</taxon>
        <taxon>Metazoa</taxon>
        <taxon>Spiralia</taxon>
        <taxon>Lophotrochozoa</taxon>
        <taxon>Mollusca</taxon>
        <taxon>Gastropoda</taxon>
        <taxon>Caenogastropoda</taxon>
        <taxon>Sorbeoconcha</taxon>
        <taxon>Cerithioidea</taxon>
        <taxon>Batillariidae</taxon>
        <taxon>Batillaria</taxon>
    </lineage>
</organism>